<dbReference type="AlphaFoldDB" id="A0A9D1CU06"/>
<dbReference type="GO" id="GO:0003723">
    <property type="term" value="F:RNA binding"/>
    <property type="evidence" value="ECO:0007669"/>
    <property type="project" value="UniProtKB-UniRule"/>
</dbReference>
<evidence type="ECO:0000256" key="4">
    <source>
        <dbReference type="ARBA" id="ARBA00022679"/>
    </source>
</evidence>
<dbReference type="InterPro" id="IPR029063">
    <property type="entry name" value="SAM-dependent_MTases_sf"/>
</dbReference>
<comment type="caution">
    <text evidence="9">The sequence shown here is derived from an EMBL/GenBank/DDBJ whole genome shotgun (WGS) entry which is preliminary data.</text>
</comment>
<dbReference type="Pfam" id="PF13636">
    <property type="entry name" value="Methyltranf_PUA"/>
    <property type="match status" value="1"/>
</dbReference>
<dbReference type="Gene3D" id="3.40.50.150">
    <property type="entry name" value="Vaccinia Virus protein VP39"/>
    <property type="match status" value="1"/>
</dbReference>
<dbReference type="InterPro" id="IPR018314">
    <property type="entry name" value="RsmB/NOL1/NOP2-like_CS"/>
</dbReference>
<gene>
    <name evidence="9" type="ORF">IAD32_01725</name>
</gene>
<dbReference type="Pfam" id="PF01189">
    <property type="entry name" value="Methyltr_RsmB-F"/>
    <property type="match status" value="1"/>
</dbReference>
<evidence type="ECO:0000313" key="10">
    <source>
        <dbReference type="Proteomes" id="UP000886787"/>
    </source>
</evidence>
<comment type="caution">
    <text evidence="7">Lacks conserved residue(s) required for the propagation of feature annotation.</text>
</comment>
<dbReference type="PRINTS" id="PR02008">
    <property type="entry name" value="RCMTFAMILY"/>
</dbReference>
<dbReference type="EMBL" id="DVFW01000013">
    <property type="protein sequence ID" value="HIQ79988.1"/>
    <property type="molecule type" value="Genomic_DNA"/>
</dbReference>
<dbReference type="Gene3D" id="3.30.70.1170">
    <property type="entry name" value="Sun protein, domain 3"/>
    <property type="match status" value="1"/>
</dbReference>
<dbReference type="PROSITE" id="PS51686">
    <property type="entry name" value="SAM_MT_RSMB_NOP"/>
    <property type="match status" value="1"/>
</dbReference>
<evidence type="ECO:0000313" key="9">
    <source>
        <dbReference type="EMBL" id="HIQ79988.1"/>
    </source>
</evidence>
<evidence type="ECO:0000256" key="3">
    <source>
        <dbReference type="ARBA" id="ARBA00022603"/>
    </source>
</evidence>
<evidence type="ECO:0000256" key="7">
    <source>
        <dbReference type="PROSITE-ProRule" id="PRU01023"/>
    </source>
</evidence>
<feature type="active site" description="Nucleophile" evidence="7">
    <location>
        <position position="235"/>
    </location>
</feature>
<dbReference type="Gene3D" id="2.30.130.60">
    <property type="match status" value="1"/>
</dbReference>
<dbReference type="InterPro" id="IPR049560">
    <property type="entry name" value="MeTrfase_RsmB-F_NOP2_cat"/>
</dbReference>
<dbReference type="PANTHER" id="PTHR22807">
    <property type="entry name" value="NOP2 YEAST -RELATED NOL1/NOP2/FMU SUN DOMAIN-CONTAINING"/>
    <property type="match status" value="1"/>
</dbReference>
<evidence type="ECO:0000256" key="1">
    <source>
        <dbReference type="ARBA" id="ARBA00007494"/>
    </source>
</evidence>
<keyword evidence="5 7" id="KW-0949">S-adenosyl-L-methionine</keyword>
<dbReference type="Pfam" id="PF17125">
    <property type="entry name" value="Methyltr_RsmF_N"/>
    <property type="match status" value="1"/>
</dbReference>
<dbReference type="GO" id="GO:0008173">
    <property type="term" value="F:RNA methyltransferase activity"/>
    <property type="evidence" value="ECO:0007669"/>
    <property type="project" value="InterPro"/>
</dbReference>
<dbReference type="InterPro" id="IPR023267">
    <property type="entry name" value="RCMT"/>
</dbReference>
<dbReference type="InterPro" id="IPR001678">
    <property type="entry name" value="MeTrfase_RsmB-F_NOP2_dom"/>
</dbReference>
<dbReference type="PANTHER" id="PTHR22807:SF30">
    <property type="entry name" value="28S RRNA (CYTOSINE(4447)-C(5))-METHYLTRANSFERASE-RELATED"/>
    <property type="match status" value="1"/>
</dbReference>
<evidence type="ECO:0000256" key="5">
    <source>
        <dbReference type="ARBA" id="ARBA00022691"/>
    </source>
</evidence>
<sequence length="453" mass="49739">MNFYLPQIFLQRMRQLLQDDEYKAYLSLLTRPYFKGVRINTLKYSADKARALFDFALQPSPFCRNGYYIPYQAQALGKTAMHHAGAFYVQEPSATSAVTVLAPEKGDKVLDLCAAPGGKSTQIGAQLAGSGLLWSNEVVKNRTGALLSNIERMGIRNAVVSCCHPQQLCDSLAGFFDKVLVDAPCSGEGMFRKDEQARLQWSETYVRACAERQLSILQSAAKAVKAGGVLVYSTCTFSAEENEGVLEKFLQRENTFVLEDANVPFGRPAMEKARRIFPMDGGEGHFVARLRKQPGSEGGCAATPCLYSDPFTGKNKPLRSLAEELYDSIFQYRIFGSRFAMEGDRILLLPKDLPQLHGLHVLRAGVLLGQVRKNRIEPAHGAFMAATPGAVALEIPLCAKSDMAARFLRGEEIPCEKGQKGYAAVSVDGVITGFGKCVNGILKNKYPKGLRNI</sequence>
<keyword evidence="3 7" id="KW-0489">Methyltransferase</keyword>
<name>A0A9D1CU06_9FIRM</name>
<dbReference type="InterPro" id="IPR031340">
    <property type="entry name" value="RsmF_methylt_CI"/>
</dbReference>
<keyword evidence="6 7" id="KW-0694">RNA-binding</keyword>
<dbReference type="InterPro" id="IPR027391">
    <property type="entry name" value="Nol1_Nop2_Fmu_2"/>
</dbReference>
<reference evidence="9" key="2">
    <citation type="journal article" date="2021" name="PeerJ">
        <title>Extensive microbial diversity within the chicken gut microbiome revealed by metagenomics and culture.</title>
        <authorList>
            <person name="Gilroy R."/>
            <person name="Ravi A."/>
            <person name="Getino M."/>
            <person name="Pursley I."/>
            <person name="Horton D.L."/>
            <person name="Alikhan N.F."/>
            <person name="Baker D."/>
            <person name="Gharbi K."/>
            <person name="Hall N."/>
            <person name="Watson M."/>
            <person name="Adriaenssens E.M."/>
            <person name="Foster-Nyarko E."/>
            <person name="Jarju S."/>
            <person name="Secka A."/>
            <person name="Antonio M."/>
            <person name="Oren A."/>
            <person name="Chaudhuri R.R."/>
            <person name="La Ragione R."/>
            <person name="Hildebrand F."/>
            <person name="Pallen M.J."/>
        </authorList>
    </citation>
    <scope>NUCLEOTIDE SEQUENCE</scope>
    <source>
        <strain evidence="9">ChiSjej1B19-3389</strain>
    </source>
</reference>
<feature type="binding site" evidence="7">
    <location>
        <begin position="113"/>
        <end position="119"/>
    </location>
    <ligand>
        <name>S-adenosyl-L-methionine</name>
        <dbReference type="ChEBI" id="CHEBI:59789"/>
    </ligand>
</feature>
<dbReference type="InterPro" id="IPR031341">
    <property type="entry name" value="Methyltr_RsmF_N"/>
</dbReference>
<keyword evidence="2" id="KW-0963">Cytoplasm</keyword>
<accession>A0A9D1CU06</accession>
<proteinExistence type="inferred from homology"/>
<organism evidence="9 10">
    <name type="scientific">Candidatus Scatavimonas merdigallinarum</name>
    <dbReference type="NCBI Taxonomy" id="2840914"/>
    <lineage>
        <taxon>Bacteria</taxon>
        <taxon>Bacillati</taxon>
        <taxon>Bacillota</taxon>
        <taxon>Clostridia</taxon>
        <taxon>Eubacteriales</taxon>
        <taxon>Oscillospiraceae</taxon>
        <taxon>Oscillospiraceae incertae sedis</taxon>
        <taxon>Candidatus Scatavimonas</taxon>
    </lineage>
</organism>
<protein>
    <submittedName>
        <fullName evidence="9">RsmB/NOP family class I SAM-dependent RNA methyltransferase</fullName>
    </submittedName>
</protein>
<feature type="binding site" evidence="7">
    <location>
        <position position="182"/>
    </location>
    <ligand>
        <name>S-adenosyl-L-methionine</name>
        <dbReference type="ChEBI" id="CHEBI:59789"/>
    </ligand>
</feature>
<reference evidence="9" key="1">
    <citation type="submission" date="2020-10" db="EMBL/GenBank/DDBJ databases">
        <authorList>
            <person name="Gilroy R."/>
        </authorList>
    </citation>
    <scope>NUCLEOTIDE SEQUENCE</scope>
    <source>
        <strain evidence="9">ChiSjej1B19-3389</strain>
    </source>
</reference>
<evidence type="ECO:0000259" key="8">
    <source>
        <dbReference type="PROSITE" id="PS51686"/>
    </source>
</evidence>
<feature type="binding site" evidence="7">
    <location>
        <position position="137"/>
    </location>
    <ligand>
        <name>S-adenosyl-L-methionine</name>
        <dbReference type="ChEBI" id="CHEBI:59789"/>
    </ligand>
</feature>
<dbReference type="GO" id="GO:0001510">
    <property type="term" value="P:RNA methylation"/>
    <property type="evidence" value="ECO:0007669"/>
    <property type="project" value="InterPro"/>
</dbReference>
<dbReference type="Proteomes" id="UP000886787">
    <property type="component" value="Unassembled WGS sequence"/>
</dbReference>
<evidence type="ECO:0000256" key="6">
    <source>
        <dbReference type="ARBA" id="ARBA00022884"/>
    </source>
</evidence>
<keyword evidence="4 7" id="KW-0808">Transferase</keyword>
<feature type="domain" description="SAM-dependent MTase RsmB/NOP-type" evidence="8">
    <location>
        <begin position="25"/>
        <end position="293"/>
    </location>
</feature>
<dbReference type="CDD" id="cd21147">
    <property type="entry name" value="RsmF_methylt_CTD1"/>
    <property type="match status" value="1"/>
</dbReference>
<evidence type="ECO:0000256" key="2">
    <source>
        <dbReference type="ARBA" id="ARBA00022490"/>
    </source>
</evidence>
<dbReference type="Pfam" id="PF17126">
    <property type="entry name" value="RsmF_methylt_CI"/>
    <property type="match status" value="1"/>
</dbReference>
<comment type="similarity">
    <text evidence="1 7">Belongs to the class I-like SAM-binding methyltransferase superfamily. RsmB/NOP family.</text>
</comment>
<dbReference type="SUPFAM" id="SSF53335">
    <property type="entry name" value="S-adenosyl-L-methionine-dependent methyltransferases"/>
    <property type="match status" value="1"/>
</dbReference>
<dbReference type="PROSITE" id="PS01153">
    <property type="entry name" value="NOL1_NOP2_SUN"/>
    <property type="match status" value="1"/>
</dbReference>